<dbReference type="FunCoup" id="A0A6P5L6T1">
    <property type="interactions" value="5"/>
</dbReference>
<dbReference type="KEGG" id="pcw:110216321"/>
<keyword evidence="2" id="KW-0732">Signal</keyword>
<dbReference type="AlphaFoldDB" id="A0A6P5L6T1"/>
<keyword evidence="1" id="KW-0472">Membrane</keyword>
<evidence type="ECO:0000313" key="3">
    <source>
        <dbReference type="Proteomes" id="UP000515140"/>
    </source>
</evidence>
<name>A0A6P5L6T1_PHACI</name>
<dbReference type="GeneID" id="110216321"/>
<proteinExistence type="predicted"/>
<evidence type="ECO:0000256" key="1">
    <source>
        <dbReference type="SAM" id="Phobius"/>
    </source>
</evidence>
<dbReference type="InParanoid" id="A0A6P5L6T1"/>
<keyword evidence="1" id="KW-1133">Transmembrane helix</keyword>
<sequence length="104" mass="11446">MKQLSSVIYILISLVFLSSFFLTTCLAEIYNSSVPSPVPDSAFIPQCSDADFCSKAAQCCKHGMDEDGWIAAAIGWSLWFLTLILLCVGKLRKITPDDSKYTQA</sequence>
<feature type="signal peptide" evidence="2">
    <location>
        <begin position="1"/>
        <end position="27"/>
    </location>
</feature>
<dbReference type="PANTHER" id="PTHR36293:SF1">
    <property type="entry name" value="TRANSMEMBRANE PROTEIN 213"/>
    <property type="match status" value="1"/>
</dbReference>
<keyword evidence="3" id="KW-1185">Reference proteome</keyword>
<protein>
    <submittedName>
        <fullName evidence="4">Transmembrane protein 213</fullName>
    </submittedName>
</protein>
<dbReference type="CTD" id="155006"/>
<organism evidence="3 4">
    <name type="scientific">Phascolarctos cinereus</name>
    <name type="common">Koala</name>
    <dbReference type="NCBI Taxonomy" id="38626"/>
    <lineage>
        <taxon>Eukaryota</taxon>
        <taxon>Metazoa</taxon>
        <taxon>Chordata</taxon>
        <taxon>Craniata</taxon>
        <taxon>Vertebrata</taxon>
        <taxon>Euteleostomi</taxon>
        <taxon>Mammalia</taxon>
        <taxon>Metatheria</taxon>
        <taxon>Diprotodontia</taxon>
        <taxon>Phascolarctidae</taxon>
        <taxon>Phascolarctos</taxon>
    </lineage>
</organism>
<accession>A0A6P5L6T1</accession>
<dbReference type="Pfam" id="PF15192">
    <property type="entry name" value="TMEM213"/>
    <property type="match status" value="1"/>
</dbReference>
<dbReference type="PANTHER" id="PTHR36293">
    <property type="entry name" value="TRANSMEMBRANE PROTEIN 213"/>
    <property type="match status" value="1"/>
</dbReference>
<feature type="chain" id="PRO_5027635323" evidence="2">
    <location>
        <begin position="28"/>
        <end position="104"/>
    </location>
</feature>
<reference evidence="4" key="1">
    <citation type="submission" date="2025-08" db="UniProtKB">
        <authorList>
            <consortium name="RefSeq"/>
        </authorList>
    </citation>
    <scope>IDENTIFICATION</scope>
    <source>
        <tissue evidence="4">Spleen</tissue>
    </source>
</reference>
<gene>
    <name evidence="4" type="primary">TMEM213</name>
</gene>
<keyword evidence="1 4" id="KW-0812">Transmembrane</keyword>
<dbReference type="Proteomes" id="UP000515140">
    <property type="component" value="Unplaced"/>
</dbReference>
<feature type="transmembrane region" description="Helical" evidence="1">
    <location>
        <begin position="69"/>
        <end position="88"/>
    </location>
</feature>
<dbReference type="InterPro" id="IPR028121">
    <property type="entry name" value="TMEM213"/>
</dbReference>
<evidence type="ECO:0000313" key="4">
    <source>
        <dbReference type="RefSeq" id="XP_020853783.1"/>
    </source>
</evidence>
<dbReference type="RefSeq" id="XP_020853783.1">
    <property type="nucleotide sequence ID" value="XM_020998124.1"/>
</dbReference>
<evidence type="ECO:0000256" key="2">
    <source>
        <dbReference type="SAM" id="SignalP"/>
    </source>
</evidence>